<organism evidence="2 3">
    <name type="scientific">Corallococcus interemptor</name>
    <dbReference type="NCBI Taxonomy" id="2316720"/>
    <lineage>
        <taxon>Bacteria</taxon>
        <taxon>Pseudomonadati</taxon>
        <taxon>Myxococcota</taxon>
        <taxon>Myxococcia</taxon>
        <taxon>Myxococcales</taxon>
        <taxon>Cystobacterineae</taxon>
        <taxon>Myxococcaceae</taxon>
        <taxon>Corallococcus</taxon>
    </lineage>
</organism>
<feature type="compositionally biased region" description="Polar residues" evidence="1">
    <location>
        <begin position="28"/>
        <end position="38"/>
    </location>
</feature>
<dbReference type="Proteomes" id="UP000282656">
    <property type="component" value="Unassembled WGS sequence"/>
</dbReference>
<reference evidence="3" key="1">
    <citation type="submission" date="2018-09" db="EMBL/GenBank/DDBJ databases">
        <authorList>
            <person name="Livingstone P.G."/>
            <person name="Whitworth D.E."/>
        </authorList>
    </citation>
    <scope>NUCLEOTIDE SEQUENCE [LARGE SCALE GENOMIC DNA]</scope>
    <source>
        <strain evidence="3">AB047A</strain>
    </source>
</reference>
<evidence type="ECO:0000256" key="1">
    <source>
        <dbReference type="SAM" id="MobiDB-lite"/>
    </source>
</evidence>
<comment type="caution">
    <text evidence="2">The sequence shown here is derived from an EMBL/GenBank/DDBJ whole genome shotgun (WGS) entry which is preliminary data.</text>
</comment>
<dbReference type="PROSITE" id="PS51257">
    <property type="entry name" value="PROKAR_LIPOPROTEIN"/>
    <property type="match status" value="1"/>
</dbReference>
<name>A0A3A8Q578_9BACT</name>
<dbReference type="AlphaFoldDB" id="A0A3A8Q578"/>
<evidence type="ECO:0000313" key="3">
    <source>
        <dbReference type="Proteomes" id="UP000282656"/>
    </source>
</evidence>
<gene>
    <name evidence="2" type="ORF">D7X96_36915</name>
</gene>
<protein>
    <submittedName>
        <fullName evidence="2">Uncharacterized protein</fullName>
    </submittedName>
</protein>
<feature type="compositionally biased region" description="Basic and acidic residues" evidence="1">
    <location>
        <begin position="84"/>
        <end position="101"/>
    </location>
</feature>
<accession>A0A3A8Q578</accession>
<dbReference type="OrthoDB" id="5520949at2"/>
<feature type="region of interest" description="Disordered" evidence="1">
    <location>
        <begin position="28"/>
        <end position="101"/>
    </location>
</feature>
<dbReference type="EMBL" id="RAWM01000192">
    <property type="protein sequence ID" value="RKH58434.1"/>
    <property type="molecule type" value="Genomic_DNA"/>
</dbReference>
<evidence type="ECO:0000313" key="2">
    <source>
        <dbReference type="EMBL" id="RKH58434.1"/>
    </source>
</evidence>
<keyword evidence="3" id="KW-1185">Reference proteome</keyword>
<proteinExistence type="predicted"/>
<sequence length="101" mass="10896">MWTRHFNGLVVLGVIGTVSFTAGCNERQQQSVNENARQVGQEVGEAAKDVQHGASRAADSLRESSREAAQGFREGVGGSGTTASEEREAGEHRENRPVDER</sequence>